<evidence type="ECO:0000313" key="13">
    <source>
        <dbReference type="EMBL" id="KRL84148.1"/>
    </source>
</evidence>
<dbReference type="Pfam" id="PF04101">
    <property type="entry name" value="Glyco_tran_28_C"/>
    <property type="match status" value="1"/>
</dbReference>
<dbReference type="AlphaFoldDB" id="A0A0R1TVB3"/>
<evidence type="ECO:0000256" key="5">
    <source>
        <dbReference type="ARBA" id="ARBA00022960"/>
    </source>
</evidence>
<evidence type="ECO:0000256" key="8">
    <source>
        <dbReference type="ARBA" id="ARBA00023306"/>
    </source>
</evidence>
<comment type="caution">
    <text evidence="13">The sequence shown here is derived from an EMBL/GenBank/DDBJ whole genome shotgun (WGS) entry which is preliminary data.</text>
</comment>
<keyword evidence="2 10" id="KW-0132">Cell division</keyword>
<evidence type="ECO:0000256" key="9">
    <source>
        <dbReference type="ARBA" id="ARBA00023316"/>
    </source>
</evidence>
<dbReference type="UniPathway" id="UPA00219"/>
<dbReference type="CDD" id="cd03785">
    <property type="entry name" value="GT28_MurG"/>
    <property type="match status" value="1"/>
</dbReference>
<organism evidence="13 14">
    <name type="scientific">Ligilactobacillus apodemi DSM 16634 = JCM 16172</name>
    <dbReference type="NCBI Taxonomy" id="1423724"/>
    <lineage>
        <taxon>Bacteria</taxon>
        <taxon>Bacillati</taxon>
        <taxon>Bacillota</taxon>
        <taxon>Bacilli</taxon>
        <taxon>Lactobacillales</taxon>
        <taxon>Lactobacillaceae</taxon>
        <taxon>Ligilactobacillus</taxon>
    </lineage>
</organism>
<keyword evidence="5 10" id="KW-0133">Cell shape</keyword>
<dbReference type="Pfam" id="PF03033">
    <property type="entry name" value="Glyco_transf_28"/>
    <property type="match status" value="1"/>
</dbReference>
<comment type="similarity">
    <text evidence="10">Belongs to the glycosyltransferase 28 family. MurG subfamily.</text>
</comment>
<dbReference type="GO" id="GO:0071555">
    <property type="term" value="P:cell wall organization"/>
    <property type="evidence" value="ECO:0007669"/>
    <property type="project" value="UniProtKB-KW"/>
</dbReference>
<proteinExistence type="inferred from homology"/>
<dbReference type="HAMAP" id="MF_00033">
    <property type="entry name" value="MurG"/>
    <property type="match status" value="1"/>
</dbReference>
<evidence type="ECO:0000256" key="10">
    <source>
        <dbReference type="HAMAP-Rule" id="MF_00033"/>
    </source>
</evidence>
<dbReference type="EMBL" id="AZFT01000053">
    <property type="protein sequence ID" value="KRL84148.1"/>
    <property type="molecule type" value="Genomic_DNA"/>
</dbReference>
<keyword evidence="7 10" id="KW-0472">Membrane</keyword>
<evidence type="ECO:0000256" key="4">
    <source>
        <dbReference type="ARBA" id="ARBA00022679"/>
    </source>
</evidence>
<keyword evidence="8 10" id="KW-0131">Cell cycle</keyword>
<protein>
    <recommendedName>
        <fullName evidence="10">UDP-N-acetylglucosamine--N-acetylmuramyl-(pentapeptide) pyrophosphoryl-undecaprenol N-acetylglucosamine transferase</fullName>
        <ecNumber evidence="10">2.4.1.227</ecNumber>
    </recommendedName>
    <alternativeName>
        <fullName evidence="10">Undecaprenyl-PP-MurNAc-pentapeptide-UDPGlcNAc GlcNAc transferase</fullName>
    </alternativeName>
</protein>
<reference evidence="13 14" key="1">
    <citation type="journal article" date="2015" name="Genome Announc.">
        <title>Expanding the biotechnology potential of lactobacilli through comparative genomics of 213 strains and associated genera.</title>
        <authorList>
            <person name="Sun Z."/>
            <person name="Harris H.M."/>
            <person name="McCann A."/>
            <person name="Guo C."/>
            <person name="Argimon S."/>
            <person name="Zhang W."/>
            <person name="Yang X."/>
            <person name="Jeffery I.B."/>
            <person name="Cooney J.C."/>
            <person name="Kagawa T.F."/>
            <person name="Liu W."/>
            <person name="Song Y."/>
            <person name="Salvetti E."/>
            <person name="Wrobel A."/>
            <person name="Rasinkangas P."/>
            <person name="Parkhill J."/>
            <person name="Rea M.C."/>
            <person name="O'Sullivan O."/>
            <person name="Ritari J."/>
            <person name="Douillard F.P."/>
            <person name="Paul Ross R."/>
            <person name="Yang R."/>
            <person name="Briner A.E."/>
            <person name="Felis G.E."/>
            <person name="de Vos W.M."/>
            <person name="Barrangou R."/>
            <person name="Klaenhammer T.R."/>
            <person name="Caufield P.W."/>
            <person name="Cui Y."/>
            <person name="Zhang H."/>
            <person name="O'Toole P.W."/>
        </authorList>
    </citation>
    <scope>NUCLEOTIDE SEQUENCE [LARGE SCALE GENOMIC DNA]</scope>
    <source>
        <strain evidence="13 14">DSM 16634</strain>
    </source>
</reference>
<evidence type="ECO:0000256" key="2">
    <source>
        <dbReference type="ARBA" id="ARBA00022618"/>
    </source>
</evidence>
<evidence type="ECO:0000313" key="14">
    <source>
        <dbReference type="Proteomes" id="UP000051324"/>
    </source>
</evidence>
<evidence type="ECO:0000256" key="3">
    <source>
        <dbReference type="ARBA" id="ARBA00022676"/>
    </source>
</evidence>
<dbReference type="GO" id="GO:0050511">
    <property type="term" value="F:undecaprenyldiphospho-muramoylpentapeptide beta-N-acetylglucosaminyltransferase activity"/>
    <property type="evidence" value="ECO:0007669"/>
    <property type="project" value="UniProtKB-UniRule"/>
</dbReference>
<dbReference type="PATRIC" id="fig|1423724.4.peg.1492"/>
<dbReference type="GO" id="GO:0051301">
    <property type="term" value="P:cell division"/>
    <property type="evidence" value="ECO:0007669"/>
    <property type="project" value="UniProtKB-KW"/>
</dbReference>
<comment type="pathway">
    <text evidence="10">Cell wall biogenesis; peptidoglycan biosynthesis.</text>
</comment>
<feature type="binding site" evidence="10">
    <location>
        <begin position="10"/>
        <end position="12"/>
    </location>
    <ligand>
        <name>UDP-N-acetyl-alpha-D-glucosamine</name>
        <dbReference type="ChEBI" id="CHEBI:57705"/>
    </ligand>
</feature>
<dbReference type="Proteomes" id="UP000051324">
    <property type="component" value="Unassembled WGS sequence"/>
</dbReference>
<evidence type="ECO:0000256" key="7">
    <source>
        <dbReference type="ARBA" id="ARBA00023136"/>
    </source>
</evidence>
<dbReference type="NCBIfam" id="TIGR01133">
    <property type="entry name" value="murG"/>
    <property type="match status" value="1"/>
</dbReference>
<feature type="binding site" evidence="10">
    <location>
        <position position="124"/>
    </location>
    <ligand>
        <name>UDP-N-acetyl-alpha-D-glucosamine</name>
        <dbReference type="ChEBI" id="CHEBI:57705"/>
    </ligand>
</feature>
<keyword evidence="4 10" id="KW-0808">Transferase</keyword>
<dbReference type="Gene3D" id="3.40.50.2000">
    <property type="entry name" value="Glycogen Phosphorylase B"/>
    <property type="match status" value="2"/>
</dbReference>
<keyword evidence="14" id="KW-1185">Reference proteome</keyword>
<dbReference type="GO" id="GO:0008360">
    <property type="term" value="P:regulation of cell shape"/>
    <property type="evidence" value="ECO:0007669"/>
    <property type="project" value="UniProtKB-KW"/>
</dbReference>
<comment type="caution">
    <text evidence="10">Lacks conserved residue(s) required for the propagation of feature annotation.</text>
</comment>
<dbReference type="EC" id="2.4.1.227" evidence="10"/>
<dbReference type="RefSeq" id="WP_025086868.1">
    <property type="nucleotide sequence ID" value="NZ_AZFT01000053.1"/>
</dbReference>
<dbReference type="InterPro" id="IPR007235">
    <property type="entry name" value="Glyco_trans_28_C"/>
</dbReference>
<feature type="binding site" evidence="10">
    <location>
        <position position="295"/>
    </location>
    <ligand>
        <name>UDP-N-acetyl-alpha-D-glucosamine</name>
        <dbReference type="ChEBI" id="CHEBI:57705"/>
    </ligand>
</feature>
<comment type="function">
    <text evidence="10">Cell wall formation. Catalyzes the transfer of a GlcNAc subunit on undecaprenyl-pyrophosphoryl-MurNAc-pentapeptide (lipid intermediate I) to form undecaprenyl-pyrophosphoryl-MurNAc-(pentapeptide)GlcNAc (lipid intermediate II).</text>
</comment>
<keyword evidence="6 10" id="KW-0573">Peptidoglycan synthesis</keyword>
<evidence type="ECO:0000259" key="11">
    <source>
        <dbReference type="Pfam" id="PF03033"/>
    </source>
</evidence>
<feature type="domain" description="Glycosyltransferase family 28 N-terminal" evidence="11">
    <location>
        <begin position="4"/>
        <end position="142"/>
    </location>
</feature>
<keyword evidence="1 10" id="KW-1003">Cell membrane</keyword>
<dbReference type="InterPro" id="IPR004276">
    <property type="entry name" value="GlycoTrans_28_N"/>
</dbReference>
<comment type="catalytic activity">
    <reaction evidence="10">
        <text>Mur2Ac(oyl-L-Ala-gamma-D-Glu-L-Lys-D-Ala-D-Ala)-di-trans,octa-cis-undecaprenyl diphosphate + UDP-N-acetyl-alpha-D-glucosamine = beta-D-GlcNAc-(1-&gt;4)-Mur2Ac(oyl-L-Ala-gamma-D-Glu-L-Lys-D-Ala-D-Ala)-di-trans,octa-cis-undecaprenyl diphosphate + UDP + H(+)</text>
        <dbReference type="Rhea" id="RHEA:23192"/>
        <dbReference type="ChEBI" id="CHEBI:15378"/>
        <dbReference type="ChEBI" id="CHEBI:57705"/>
        <dbReference type="ChEBI" id="CHEBI:58223"/>
        <dbReference type="ChEBI" id="CHEBI:60032"/>
        <dbReference type="ChEBI" id="CHEBI:60033"/>
        <dbReference type="EC" id="2.4.1.227"/>
    </reaction>
</comment>
<feature type="binding site" evidence="10">
    <location>
        <position position="195"/>
    </location>
    <ligand>
        <name>UDP-N-acetyl-alpha-D-glucosamine</name>
        <dbReference type="ChEBI" id="CHEBI:57705"/>
    </ligand>
</feature>
<keyword evidence="3 10" id="KW-0328">Glycosyltransferase</keyword>
<dbReference type="OrthoDB" id="9808936at2"/>
<dbReference type="PANTHER" id="PTHR21015">
    <property type="entry name" value="UDP-N-ACETYLGLUCOSAMINE--N-ACETYLMURAMYL-(PENTAPEPTIDE) PYROPHOSPHORYL-UNDECAPRENOL N-ACETYLGLUCOSAMINE TRANSFERASE 1"/>
    <property type="match status" value="1"/>
</dbReference>
<name>A0A0R1TVB3_9LACO</name>
<dbReference type="PANTHER" id="PTHR21015:SF22">
    <property type="entry name" value="GLYCOSYLTRANSFERASE"/>
    <property type="match status" value="1"/>
</dbReference>
<feature type="binding site" evidence="10">
    <location>
        <position position="250"/>
    </location>
    <ligand>
        <name>UDP-N-acetyl-alpha-D-glucosamine</name>
        <dbReference type="ChEBI" id="CHEBI:57705"/>
    </ligand>
</feature>
<sequence>MRLLVSGGGTGGHIYPALALIEAIKQQQPDTEVLYVGTKKGLESKIVPNAGIPFKTIEIQGFKRSLSFENFKTVYLFLKSVEDSKKIIREFNPDVVIGTGGYVCGSVVYAASRLKVKTIIHEQNSVAGVTNKFLSHFVDKIGICFDDVASEFPAKKVVFTGNPRAQQVAKMKKSGRLKEYHLDPKRPTVLIFGGSRGALGINRASLAAIKKFKGQPYQVLFVTGRVHYDEIMKDPLAKDLPENVVIEPYIADMPSILPEITVIVGRAGATSLAEITALGIPAILIPSPYVTHDHQTKNAQSLVNKEAALMIKESGLNAETLFDNIQVMLADPKKQAQMAQNAKKAGVPDAADRLIKVINELLEG</sequence>
<feature type="domain" description="Glycosyl transferase family 28 C-terminal" evidence="12">
    <location>
        <begin position="188"/>
        <end position="354"/>
    </location>
</feature>
<accession>A0A0R1TVB3</accession>
<dbReference type="STRING" id="1423724.FC32_GL001428"/>
<dbReference type="eggNOG" id="COG0707">
    <property type="taxonomic scope" value="Bacteria"/>
</dbReference>
<evidence type="ECO:0000256" key="1">
    <source>
        <dbReference type="ARBA" id="ARBA00022475"/>
    </source>
</evidence>
<evidence type="ECO:0000256" key="6">
    <source>
        <dbReference type="ARBA" id="ARBA00022984"/>
    </source>
</evidence>
<dbReference type="InterPro" id="IPR006009">
    <property type="entry name" value="GlcNAc_MurG"/>
</dbReference>
<comment type="subcellular location">
    <subcellularLocation>
        <location evidence="10">Cell membrane</location>
        <topology evidence="10">Peripheral membrane protein</topology>
        <orientation evidence="10">Cytoplasmic side</orientation>
    </subcellularLocation>
</comment>
<dbReference type="GO" id="GO:0009252">
    <property type="term" value="P:peptidoglycan biosynthetic process"/>
    <property type="evidence" value="ECO:0007669"/>
    <property type="project" value="UniProtKB-UniRule"/>
</dbReference>
<dbReference type="GO" id="GO:0005975">
    <property type="term" value="P:carbohydrate metabolic process"/>
    <property type="evidence" value="ECO:0007669"/>
    <property type="project" value="InterPro"/>
</dbReference>
<dbReference type="GO" id="GO:0005886">
    <property type="term" value="C:plasma membrane"/>
    <property type="evidence" value="ECO:0007669"/>
    <property type="project" value="UniProtKB-SubCell"/>
</dbReference>
<keyword evidence="9 10" id="KW-0961">Cell wall biogenesis/degradation</keyword>
<evidence type="ECO:0000259" key="12">
    <source>
        <dbReference type="Pfam" id="PF04101"/>
    </source>
</evidence>
<dbReference type="SUPFAM" id="SSF53756">
    <property type="entry name" value="UDP-Glycosyltransferase/glycogen phosphorylase"/>
    <property type="match status" value="1"/>
</dbReference>
<gene>
    <name evidence="10" type="primary">murG</name>
    <name evidence="13" type="ORF">FC32_GL001428</name>
</gene>